<dbReference type="STRING" id="98765.A0A2R6NF26"/>
<dbReference type="Proteomes" id="UP000186601">
    <property type="component" value="Unassembled WGS sequence"/>
</dbReference>
<dbReference type="Gene3D" id="1.10.1520.10">
    <property type="entry name" value="Ribonuclease III domain"/>
    <property type="match status" value="2"/>
</dbReference>
<organism evidence="10 11">
    <name type="scientific">Hermanssonia centrifuga</name>
    <dbReference type="NCBI Taxonomy" id="98765"/>
    <lineage>
        <taxon>Eukaryota</taxon>
        <taxon>Fungi</taxon>
        <taxon>Dikarya</taxon>
        <taxon>Basidiomycota</taxon>
        <taxon>Agaricomycotina</taxon>
        <taxon>Agaricomycetes</taxon>
        <taxon>Polyporales</taxon>
        <taxon>Meruliaceae</taxon>
        <taxon>Hermanssonia</taxon>
    </lineage>
</organism>
<dbReference type="Pfam" id="PF03368">
    <property type="entry name" value="Dicer_dimer"/>
    <property type="match status" value="1"/>
</dbReference>
<name>A0A2R6NF26_9APHY</name>
<protein>
    <recommendedName>
        <fullName evidence="12">P-loop containing nucleoside triphosphate hydrolase protein</fullName>
    </recommendedName>
</protein>
<evidence type="ECO:0000256" key="6">
    <source>
        <dbReference type="SAM" id="MobiDB-lite"/>
    </source>
</evidence>
<feature type="domain" description="RNase III" evidence="7">
    <location>
        <begin position="909"/>
        <end position="1104"/>
    </location>
</feature>
<evidence type="ECO:0000259" key="7">
    <source>
        <dbReference type="PROSITE" id="PS50142"/>
    </source>
</evidence>
<dbReference type="SMART" id="SM00487">
    <property type="entry name" value="DEXDc"/>
    <property type="match status" value="1"/>
</dbReference>
<dbReference type="PROSITE" id="PS00517">
    <property type="entry name" value="RNASE_3_1"/>
    <property type="match status" value="1"/>
</dbReference>
<sequence>MASETSGDVPPAPEIEPRGYQLELLAESIRRNIIIALDTGSGKTHVAILRMKHEVERGTKICWFLAPTVTLIDQQRDVIKAAIPVSVGLISGASEPDQWKNASLWKRVLAEHRIIVSTPQILLDALQHGYIDLGKDIGLLVFDEAHHAIAKHPYNEIMQLFYHPIRVQQGGNKNVSELPAILGLTASPIYGGDVEKAFQKIENNLDSTIRSSRLNRKELAKHVHRPSFKYVVYSAADAVGTVPSKNTAALLHVVDNMDIEDDPYVVAMRTQLAKMPPGSPRNRVDQRLSKTLVKKDTFTHKGLRDFARAATEICFELGPWAADWYVAKVLEQAKTIANQHAGVMASWQPPEKKYLLSIISQVNVAHPSGEPQAIMAGLSPKVEALLECLKDEERSFRTQEEAYSGIIFVTRRDSVLALGELLSRLPALTQHFQIGRLLGNSSTFKRHSFLDITRALLKETSTQTLQDFRIGDKNLLVSTAVAEEGLDIQACGSVIRFDPPPNMVAWVQSRGRARRQRSSFVLMLDENAMAQSKFVKWEQMEKDMMNQYNDTSRDDQEPESHEPEDGIQFPIESTGLRTFSVDCVYSTKTSARNHVAFFAYVALYDAGLLNDNLLPLTSVARPDEDGEVEVLLKEIEQRAGTANVPIQMDPWRDYQQVAEKWWYSQVTIEGLPALHMYTRCELPFLSEDEQPVLYIRDRGAVTVSICSASVEVDDEGAIAAAQQYTRRMFAPLYEQRMDAAKLDFCYLFLPIEEGEEELVWRERRQWMQERIQRSESTRMETPERSNADAFGKRFAYPLNIASVRYIERINKPLRFIGWHDGPISSEEAEELQARYDGFADFELSFPLLIAQAMPRRVNFLAPRDKKPDRELPILFHPMYSLVDFVSADDVQFASLLPSLLRFTTIACIVRSMRQSLLSSSSLRDIPFSLLRTALTAPVSQEPTNYQRLETLGDTVLKYIVSVQLFSQYPLWHEGYLSKRKDHAVNNNCLAKEAIRLGLEKWIIRDQFAPRKWRPLYSSDPFVPAKGSRTKKENPQQSTNGEGEQIAEGDEQGMQGVDADGDALNNKSPTQQRPKKRAPRTQELSTKMLADVVESLIGAAFEHGGFDLAIECAKLFDMGLPSWEKIPARVEVAFSRVEPIEDLPPQSTLVEQMLGYTFSRKALLVEALTHASYTGNIQTSSYERLEFLGDSALDMIVTDYLYHAPGKNYAPGQMHIRKEALVNSHLLGFICVNTSMMLEATMPSWDAEAGIRINNDSQRIHLFQCLLHSSSRVLEDQNLTLARYEKSGAQIQAALETDTIYPWAALTSLQAPKFIGDMVESLLGAVYLDSHGNLDAVRNVLRTLGIISLMERIVADEVDVLHPVSRLGIWAIRPDNNLKLEIKMEKADDNISCIISIDGVEEFRDTQKFRGKTSYNEVRFTAAEGAIKKLKVIETEQPADVDEADWGDVPDYD</sequence>
<dbReference type="Pfam" id="PF00271">
    <property type="entry name" value="Helicase_C"/>
    <property type="match status" value="1"/>
</dbReference>
<evidence type="ECO:0000256" key="5">
    <source>
        <dbReference type="ARBA" id="ARBA00022840"/>
    </source>
</evidence>
<keyword evidence="2" id="KW-0547">Nucleotide-binding</keyword>
<gene>
    <name evidence="10" type="ORF">PHLCEN_2v13178</name>
</gene>
<dbReference type="CDD" id="cd00593">
    <property type="entry name" value="RIBOc"/>
    <property type="match status" value="2"/>
</dbReference>
<evidence type="ECO:0000259" key="8">
    <source>
        <dbReference type="PROSITE" id="PS51192"/>
    </source>
</evidence>
<feature type="region of interest" description="Disordered" evidence="6">
    <location>
        <begin position="548"/>
        <end position="568"/>
    </location>
</feature>
<feature type="domain" description="Helicase C-terminal" evidence="9">
    <location>
        <begin position="381"/>
        <end position="556"/>
    </location>
</feature>
<dbReference type="InterPro" id="IPR011545">
    <property type="entry name" value="DEAD/DEAH_box_helicase_dom"/>
</dbReference>
<dbReference type="EMBL" id="MLYV02001300">
    <property type="protein sequence ID" value="PSR70956.1"/>
    <property type="molecule type" value="Genomic_DNA"/>
</dbReference>
<dbReference type="GO" id="GO:0004525">
    <property type="term" value="F:ribonuclease III activity"/>
    <property type="evidence" value="ECO:0007669"/>
    <property type="project" value="InterPro"/>
</dbReference>
<evidence type="ECO:0000313" key="11">
    <source>
        <dbReference type="Proteomes" id="UP000186601"/>
    </source>
</evidence>
<feature type="compositionally biased region" description="Basic and acidic residues" evidence="6">
    <location>
        <begin position="551"/>
        <end position="564"/>
    </location>
</feature>
<dbReference type="PANTHER" id="PTHR14950">
    <property type="entry name" value="DICER-RELATED"/>
    <property type="match status" value="1"/>
</dbReference>
<dbReference type="Gene3D" id="3.30.160.380">
    <property type="entry name" value="Dicer dimerisation domain"/>
    <property type="match status" value="1"/>
</dbReference>
<dbReference type="SMART" id="SM00535">
    <property type="entry name" value="RIBOc"/>
    <property type="match status" value="2"/>
</dbReference>
<dbReference type="Pfam" id="PF00636">
    <property type="entry name" value="Ribonuclease_3"/>
    <property type="match status" value="2"/>
</dbReference>
<feature type="domain" description="RNase III" evidence="7">
    <location>
        <begin position="1146"/>
        <end position="1330"/>
    </location>
</feature>
<dbReference type="GO" id="GO:0005737">
    <property type="term" value="C:cytoplasm"/>
    <property type="evidence" value="ECO:0007669"/>
    <property type="project" value="TreeGrafter"/>
</dbReference>
<evidence type="ECO:0000313" key="10">
    <source>
        <dbReference type="EMBL" id="PSR70956.1"/>
    </source>
</evidence>
<proteinExistence type="predicted"/>
<evidence type="ECO:0000256" key="4">
    <source>
        <dbReference type="ARBA" id="ARBA00022806"/>
    </source>
</evidence>
<dbReference type="SUPFAM" id="SSF52540">
    <property type="entry name" value="P-loop containing nucleoside triphosphate hydrolases"/>
    <property type="match status" value="1"/>
</dbReference>
<dbReference type="OrthoDB" id="416741at2759"/>
<evidence type="ECO:0000256" key="3">
    <source>
        <dbReference type="ARBA" id="ARBA00022801"/>
    </source>
</evidence>
<dbReference type="InterPro" id="IPR036389">
    <property type="entry name" value="RNase_III_sf"/>
</dbReference>
<dbReference type="SUPFAM" id="SSF69065">
    <property type="entry name" value="RNase III domain-like"/>
    <property type="match status" value="2"/>
</dbReference>
<dbReference type="PROSITE" id="PS51194">
    <property type="entry name" value="HELICASE_CTER"/>
    <property type="match status" value="1"/>
</dbReference>
<evidence type="ECO:0000256" key="1">
    <source>
        <dbReference type="ARBA" id="ARBA00022737"/>
    </source>
</evidence>
<dbReference type="InterPro" id="IPR001650">
    <property type="entry name" value="Helicase_C-like"/>
</dbReference>
<feature type="region of interest" description="Disordered" evidence="6">
    <location>
        <begin position="1023"/>
        <end position="1083"/>
    </location>
</feature>
<dbReference type="InterPro" id="IPR014001">
    <property type="entry name" value="Helicase_ATP-bd"/>
</dbReference>
<dbReference type="SMART" id="SM00490">
    <property type="entry name" value="HELICc"/>
    <property type="match status" value="1"/>
</dbReference>
<dbReference type="Gene3D" id="3.40.50.300">
    <property type="entry name" value="P-loop containing nucleotide triphosphate hydrolases"/>
    <property type="match status" value="2"/>
</dbReference>
<dbReference type="PROSITE" id="PS51192">
    <property type="entry name" value="HELICASE_ATP_BIND_1"/>
    <property type="match status" value="1"/>
</dbReference>
<dbReference type="GO" id="GO:0030422">
    <property type="term" value="P:siRNA processing"/>
    <property type="evidence" value="ECO:0007669"/>
    <property type="project" value="TreeGrafter"/>
</dbReference>
<keyword evidence="1" id="KW-0677">Repeat</keyword>
<accession>A0A2R6NF26</accession>
<dbReference type="InterPro" id="IPR005034">
    <property type="entry name" value="Dicer_dimerisation"/>
</dbReference>
<dbReference type="CDD" id="cd18034">
    <property type="entry name" value="DEXHc_dicer"/>
    <property type="match status" value="1"/>
</dbReference>
<dbReference type="GO" id="GO:0003723">
    <property type="term" value="F:RNA binding"/>
    <property type="evidence" value="ECO:0007669"/>
    <property type="project" value="TreeGrafter"/>
</dbReference>
<dbReference type="PROSITE" id="PS50142">
    <property type="entry name" value="RNASE_3_2"/>
    <property type="match status" value="2"/>
</dbReference>
<keyword evidence="4" id="KW-0347">Helicase</keyword>
<evidence type="ECO:0000256" key="2">
    <source>
        <dbReference type="ARBA" id="ARBA00022741"/>
    </source>
</evidence>
<keyword evidence="11" id="KW-1185">Reference proteome</keyword>
<comment type="caution">
    <text evidence="10">The sequence shown here is derived from an EMBL/GenBank/DDBJ whole genome shotgun (WGS) entry which is preliminary data.</text>
</comment>
<dbReference type="GO" id="GO:0005634">
    <property type="term" value="C:nucleus"/>
    <property type="evidence" value="ECO:0007669"/>
    <property type="project" value="TreeGrafter"/>
</dbReference>
<keyword evidence="5" id="KW-0067">ATP-binding</keyword>
<dbReference type="PANTHER" id="PTHR14950:SF37">
    <property type="entry name" value="ENDORIBONUCLEASE DICER"/>
    <property type="match status" value="1"/>
</dbReference>
<evidence type="ECO:0008006" key="12">
    <source>
        <dbReference type="Google" id="ProtNLM"/>
    </source>
</evidence>
<evidence type="ECO:0000259" key="9">
    <source>
        <dbReference type="PROSITE" id="PS51194"/>
    </source>
</evidence>
<dbReference type="InterPro" id="IPR038248">
    <property type="entry name" value="Dicer_dimer_sf"/>
</dbReference>
<dbReference type="InterPro" id="IPR027417">
    <property type="entry name" value="P-loop_NTPase"/>
</dbReference>
<reference evidence="10 11" key="1">
    <citation type="submission" date="2018-02" db="EMBL/GenBank/DDBJ databases">
        <title>Genome sequence of the basidiomycete white-rot fungus Phlebia centrifuga.</title>
        <authorList>
            <person name="Granchi Z."/>
            <person name="Peng M."/>
            <person name="de Vries R.P."/>
            <person name="Hilden K."/>
            <person name="Makela M.R."/>
            <person name="Grigoriev I."/>
            <person name="Riley R."/>
        </authorList>
    </citation>
    <scope>NUCLEOTIDE SEQUENCE [LARGE SCALE GENOMIC DNA]</scope>
    <source>
        <strain evidence="10 11">FBCC195</strain>
    </source>
</reference>
<keyword evidence="3" id="KW-0378">Hydrolase</keyword>
<dbReference type="GO" id="GO:0004386">
    <property type="term" value="F:helicase activity"/>
    <property type="evidence" value="ECO:0007669"/>
    <property type="project" value="UniProtKB-KW"/>
</dbReference>
<dbReference type="Pfam" id="PF00270">
    <property type="entry name" value="DEAD"/>
    <property type="match status" value="1"/>
</dbReference>
<dbReference type="GO" id="GO:0005524">
    <property type="term" value="F:ATP binding"/>
    <property type="evidence" value="ECO:0007669"/>
    <property type="project" value="UniProtKB-KW"/>
</dbReference>
<dbReference type="InterPro" id="IPR000999">
    <property type="entry name" value="RNase_III_dom"/>
</dbReference>
<feature type="domain" description="Helicase ATP-binding" evidence="8">
    <location>
        <begin position="24"/>
        <end position="206"/>
    </location>
</feature>